<dbReference type="GO" id="GO:0003924">
    <property type="term" value="F:GTPase activity"/>
    <property type="evidence" value="ECO:0007669"/>
    <property type="project" value="UniProtKB-UniRule"/>
</dbReference>
<dbReference type="PRINTS" id="PR00315">
    <property type="entry name" value="ELONGATNFCT"/>
</dbReference>
<feature type="domain" description="Tr-type G" evidence="6">
    <location>
        <begin position="19"/>
        <end position="307"/>
    </location>
</feature>
<name>A0AAV5S3G7_MAUHU</name>
<organism evidence="7 8">
    <name type="scientific">Maudiozyma humilis</name>
    <name type="common">Sour dough yeast</name>
    <name type="synonym">Kazachstania humilis</name>
    <dbReference type="NCBI Taxonomy" id="51915"/>
    <lineage>
        <taxon>Eukaryota</taxon>
        <taxon>Fungi</taxon>
        <taxon>Dikarya</taxon>
        <taxon>Ascomycota</taxon>
        <taxon>Saccharomycotina</taxon>
        <taxon>Saccharomycetes</taxon>
        <taxon>Saccharomycetales</taxon>
        <taxon>Saccharomycetaceae</taxon>
        <taxon>Maudiozyma</taxon>
    </lineage>
</organism>
<evidence type="ECO:0000313" key="8">
    <source>
        <dbReference type="Proteomes" id="UP001377567"/>
    </source>
</evidence>
<dbReference type="GO" id="GO:0032543">
    <property type="term" value="P:mitochondrial translation"/>
    <property type="evidence" value="ECO:0007669"/>
    <property type="project" value="UniProtKB-UniRule"/>
</dbReference>
<evidence type="ECO:0000256" key="1">
    <source>
        <dbReference type="ARBA" id="ARBA00022741"/>
    </source>
</evidence>
<dbReference type="InterPro" id="IPR031157">
    <property type="entry name" value="G_TR_CS"/>
</dbReference>
<dbReference type="AlphaFoldDB" id="A0AAV5S3G7"/>
<dbReference type="Gene3D" id="3.30.70.870">
    <property type="entry name" value="Elongation Factor G (Translational Gtpase), domain 3"/>
    <property type="match status" value="1"/>
</dbReference>
<dbReference type="Gene3D" id="3.30.70.240">
    <property type="match status" value="1"/>
</dbReference>
<keyword evidence="8" id="KW-1185">Reference proteome</keyword>
<dbReference type="GO" id="GO:0005525">
    <property type="term" value="F:GTP binding"/>
    <property type="evidence" value="ECO:0007669"/>
    <property type="project" value="UniProtKB-UniRule"/>
</dbReference>
<dbReference type="Pfam" id="PF00679">
    <property type="entry name" value="EFG_C"/>
    <property type="match status" value="1"/>
</dbReference>
<dbReference type="SUPFAM" id="SSF52540">
    <property type="entry name" value="P-loop containing nucleoside triphosphate hydrolases"/>
    <property type="match status" value="1"/>
</dbReference>
<dbReference type="PROSITE" id="PS51722">
    <property type="entry name" value="G_TR_2"/>
    <property type="match status" value="1"/>
</dbReference>
<dbReference type="FunFam" id="3.40.50.300:FF:001636">
    <property type="entry name" value="Ribosome-releasing factor 2, mitochondrial"/>
    <property type="match status" value="1"/>
</dbReference>
<dbReference type="GO" id="GO:0032790">
    <property type="term" value="P:ribosome disassembly"/>
    <property type="evidence" value="ECO:0007669"/>
    <property type="project" value="UniProtKB-UniRule"/>
</dbReference>
<dbReference type="CDD" id="cd01886">
    <property type="entry name" value="EF-G"/>
    <property type="match status" value="1"/>
</dbReference>
<dbReference type="PANTHER" id="PTHR43261:SF1">
    <property type="entry name" value="RIBOSOME-RELEASING FACTOR 2, MITOCHONDRIAL"/>
    <property type="match status" value="1"/>
</dbReference>
<dbReference type="SMART" id="SM00838">
    <property type="entry name" value="EFG_C"/>
    <property type="match status" value="1"/>
</dbReference>
<gene>
    <name evidence="5" type="primary">MEF2</name>
    <name evidence="7" type="ORF">DAKH74_048360</name>
</gene>
<dbReference type="EMBL" id="BTGD01000020">
    <property type="protein sequence ID" value="GMM58220.1"/>
    <property type="molecule type" value="Genomic_DNA"/>
</dbReference>
<evidence type="ECO:0000256" key="5">
    <source>
        <dbReference type="HAMAP-Rule" id="MF_03059"/>
    </source>
</evidence>
<keyword evidence="1 5" id="KW-0547">Nucleotide-binding</keyword>
<dbReference type="InterPro" id="IPR009000">
    <property type="entry name" value="Transl_B-barrel_sf"/>
</dbReference>
<comment type="similarity">
    <text evidence="5">Belongs to the TRAFAC class translation factor GTPase superfamily. Classic translation factor GTPase family. EF-G/EF-2 subfamily.</text>
</comment>
<dbReference type="InterPro" id="IPR009022">
    <property type="entry name" value="EFG_III"/>
</dbReference>
<dbReference type="GO" id="GO:0005739">
    <property type="term" value="C:mitochondrion"/>
    <property type="evidence" value="ECO:0007669"/>
    <property type="project" value="UniProtKB-SubCell"/>
</dbReference>
<dbReference type="InterPro" id="IPR027417">
    <property type="entry name" value="P-loop_NTPase"/>
</dbReference>
<dbReference type="HAMAP" id="MF_03059">
    <property type="entry name" value="mEF_G_2"/>
    <property type="match status" value="1"/>
</dbReference>
<dbReference type="Gene3D" id="2.40.30.10">
    <property type="entry name" value="Translation factors"/>
    <property type="match status" value="1"/>
</dbReference>
<protein>
    <recommendedName>
        <fullName evidence="5">Ribosome-releasing factor 2, mitochondrial</fullName>
        <shortName evidence="5">RRF2mt</shortName>
    </recommendedName>
    <alternativeName>
        <fullName evidence="5">Elongation factor G 2, mitochondrial</fullName>
        <shortName evidence="5">EF-G2mt</shortName>
        <shortName evidence="5">mEF-G 2</shortName>
    </alternativeName>
</protein>
<dbReference type="CDD" id="cd16262">
    <property type="entry name" value="EFG_III"/>
    <property type="match status" value="1"/>
</dbReference>
<dbReference type="InterPro" id="IPR004161">
    <property type="entry name" value="EFTu-like_2"/>
</dbReference>
<dbReference type="InterPro" id="IPR035647">
    <property type="entry name" value="EFG_III/V"/>
</dbReference>
<feature type="binding site" evidence="5">
    <location>
        <begin position="93"/>
        <end position="97"/>
    </location>
    <ligand>
        <name>GTP</name>
        <dbReference type="ChEBI" id="CHEBI:37565"/>
    </ligand>
</feature>
<evidence type="ECO:0000256" key="4">
    <source>
        <dbReference type="ARBA" id="ARBA00023134"/>
    </source>
</evidence>
<dbReference type="InterPro" id="IPR005225">
    <property type="entry name" value="Small_GTP-bd"/>
</dbReference>
<feature type="binding site" evidence="5">
    <location>
        <begin position="145"/>
        <end position="148"/>
    </location>
    <ligand>
        <name>GTP</name>
        <dbReference type="ChEBI" id="CHEBI:37565"/>
    </ligand>
</feature>
<keyword evidence="4 5" id="KW-0342">GTP-binding</keyword>
<evidence type="ECO:0000259" key="6">
    <source>
        <dbReference type="PROSITE" id="PS51722"/>
    </source>
</evidence>
<keyword evidence="2 5" id="KW-0648">Protein biosynthesis</keyword>
<dbReference type="SUPFAM" id="SSF54980">
    <property type="entry name" value="EF-G C-terminal domain-like"/>
    <property type="match status" value="2"/>
</dbReference>
<reference evidence="7 8" key="1">
    <citation type="journal article" date="2023" name="Elife">
        <title>Identification of key yeast species and microbe-microbe interactions impacting larval growth of Drosophila in the wild.</title>
        <authorList>
            <person name="Mure A."/>
            <person name="Sugiura Y."/>
            <person name="Maeda R."/>
            <person name="Honda K."/>
            <person name="Sakurai N."/>
            <person name="Takahashi Y."/>
            <person name="Watada M."/>
            <person name="Katoh T."/>
            <person name="Gotoh A."/>
            <person name="Gotoh Y."/>
            <person name="Taniguchi I."/>
            <person name="Nakamura K."/>
            <person name="Hayashi T."/>
            <person name="Katayama T."/>
            <person name="Uemura T."/>
            <person name="Hattori Y."/>
        </authorList>
    </citation>
    <scope>NUCLEOTIDE SEQUENCE [LARGE SCALE GENOMIC DNA]</scope>
    <source>
        <strain evidence="7 8">KH-74</strain>
    </source>
</reference>
<comment type="function">
    <text evidence="5">Mitochondrial GTPase that mediates the disassembly of ribosomes from messenger RNA at the termination of mitochondrial protein biosynthesis. Not involved in the GTP-dependent ribosomal translocation step during translation elongation.</text>
</comment>
<dbReference type="Pfam" id="PF14492">
    <property type="entry name" value="EFG_III"/>
    <property type="match status" value="1"/>
</dbReference>
<dbReference type="Proteomes" id="UP001377567">
    <property type="component" value="Unassembled WGS sequence"/>
</dbReference>
<dbReference type="CDD" id="cd03713">
    <property type="entry name" value="EFG_mtEFG_C"/>
    <property type="match status" value="1"/>
</dbReference>
<accession>A0AAV5S3G7</accession>
<dbReference type="InterPro" id="IPR041095">
    <property type="entry name" value="EFG_II"/>
</dbReference>
<dbReference type="Pfam" id="PF03144">
    <property type="entry name" value="GTP_EFTU_D2"/>
    <property type="match status" value="1"/>
</dbReference>
<dbReference type="InterPro" id="IPR000795">
    <property type="entry name" value="T_Tr_GTP-bd_dom"/>
</dbReference>
<dbReference type="PROSITE" id="PS00301">
    <property type="entry name" value="G_TR_1"/>
    <property type="match status" value="1"/>
</dbReference>
<evidence type="ECO:0000313" key="7">
    <source>
        <dbReference type="EMBL" id="GMM58220.1"/>
    </source>
</evidence>
<dbReference type="InterPro" id="IPR000640">
    <property type="entry name" value="EFG_V-like"/>
</dbReference>
<comment type="caution">
    <text evidence="7">The sequence shown here is derived from an EMBL/GenBank/DDBJ whole genome shotgun (WGS) entry which is preliminary data.</text>
</comment>
<proteinExistence type="inferred from homology"/>
<evidence type="ECO:0000256" key="2">
    <source>
        <dbReference type="ARBA" id="ARBA00022917"/>
    </source>
</evidence>
<evidence type="ECO:0000256" key="3">
    <source>
        <dbReference type="ARBA" id="ARBA00023128"/>
    </source>
</evidence>
<dbReference type="InterPro" id="IPR030851">
    <property type="entry name" value="EFG2"/>
</dbReference>
<dbReference type="SUPFAM" id="SSF50447">
    <property type="entry name" value="Translation proteins"/>
    <property type="match status" value="1"/>
</dbReference>
<comment type="subcellular location">
    <subcellularLocation>
        <location evidence="5">Mitochondrion</location>
    </subcellularLocation>
</comment>
<dbReference type="Pfam" id="PF00009">
    <property type="entry name" value="GTP_EFTU"/>
    <property type="match status" value="1"/>
</dbReference>
<feature type="binding site" evidence="5">
    <location>
        <begin position="28"/>
        <end position="35"/>
    </location>
    <ligand>
        <name>GTP</name>
        <dbReference type="ChEBI" id="CHEBI:37565"/>
    </ligand>
</feature>
<dbReference type="InterPro" id="IPR035649">
    <property type="entry name" value="EFG_V"/>
</dbReference>
<sequence>MPVRFRGVCQFVRRSSSLEKIRNIGIIAHIDAGKTTTTERMLYYSGKTSRIGNVDHGDTITDFLPQERSRGITIQSAAISFDWRKRGAINLIDTPGHADFSFEVIRALKVLDGCVTIFDAVAGVEAQTEKVWKMAGPIPKVCFVNKMDRMGAGFSRTVKEMMLKLNTRVALVNIPYFSVDETTREQQFRGVVDVLNQKLITWDPADPDKVDVGEINAAEQPEIHEQLVSARSSLIDTLGEFDETLVESFLEEADGDYLKLSPSIINKSLRQLTLNNIVAPVLCGASFKNIGVQPLLDAIVDYLPSPVEARLPEINKSNYVMKYDHSRGLVINNNNNLCVSLAFKVISDPIRGLMVFVRVYSGVLRNGHTVFNTTTKQPFKIGKLVRMNANVPEEISLLNAGEIGVLTGSSIEGNVSTGDTIISHSMKKDGLKSFKKNDELTLKINPIRIPEPVFTVTVEPNSLGNKEAMEKALTRLVIEDPSLHITKDEETGQTLLSGMGELHLEIAGDKLINTLNADVELGKLAVSYKETIDSETNVETYADDSGYRISVSIEPVAEDFDANVSSSKKGETVYSLGIDNNYLIVEQNPKMNPDKEWNYQMSYDSIINAMVSSSIAALQRGGKISHLPLHSCAIRIHNDWAVPMDVDKPHEVLTITRNVSLKILNQLPEASYSVLQPIMNLEVTVTPKDMGVVIRDLTADHDAVINSIDDSNTPEQSSDNILFSQIAADQYLPPDTTLKLLNSGDENEGIKSINAEAPLRKMIAYNKKLRSLTQGRGDFHMYFKKMERVAPDQLREIL</sequence>
<keyword evidence="3 5" id="KW-0496">Mitochondrion</keyword>
<dbReference type="Gene3D" id="3.40.50.300">
    <property type="entry name" value="P-loop containing nucleotide triphosphate hydrolases"/>
    <property type="match status" value="1"/>
</dbReference>
<dbReference type="NCBIfam" id="TIGR00231">
    <property type="entry name" value="small_GTP"/>
    <property type="match status" value="1"/>
</dbReference>
<dbReference type="PANTHER" id="PTHR43261">
    <property type="entry name" value="TRANSLATION ELONGATION FACTOR G-RELATED"/>
    <property type="match status" value="1"/>
</dbReference>